<feature type="region of interest" description="Disordered" evidence="1">
    <location>
        <begin position="1"/>
        <end position="54"/>
    </location>
</feature>
<dbReference type="InterPro" id="IPR035985">
    <property type="entry name" value="Ubiquitin-activating_enz"/>
</dbReference>
<protein>
    <submittedName>
        <fullName evidence="3">ThiF family adenylyltransferase</fullName>
    </submittedName>
</protein>
<dbReference type="GO" id="GO:0016779">
    <property type="term" value="F:nucleotidyltransferase activity"/>
    <property type="evidence" value="ECO:0007669"/>
    <property type="project" value="UniProtKB-KW"/>
</dbReference>
<evidence type="ECO:0000313" key="3">
    <source>
        <dbReference type="EMBL" id="WXA94872.1"/>
    </source>
</evidence>
<organism evidence="3 4">
    <name type="scientific">Pendulispora brunnea</name>
    <dbReference type="NCBI Taxonomy" id="2905690"/>
    <lineage>
        <taxon>Bacteria</taxon>
        <taxon>Pseudomonadati</taxon>
        <taxon>Myxococcota</taxon>
        <taxon>Myxococcia</taxon>
        <taxon>Myxococcales</taxon>
        <taxon>Sorangiineae</taxon>
        <taxon>Pendulisporaceae</taxon>
        <taxon>Pendulispora</taxon>
    </lineage>
</organism>
<dbReference type="InterPro" id="IPR016181">
    <property type="entry name" value="Acyl_CoA_acyltransferase"/>
</dbReference>
<dbReference type="Gene3D" id="3.40.630.30">
    <property type="match status" value="1"/>
</dbReference>
<gene>
    <name evidence="3" type="ORF">LZC95_51680</name>
</gene>
<keyword evidence="3" id="KW-0808">Transferase</keyword>
<dbReference type="Pfam" id="PF00899">
    <property type="entry name" value="ThiF"/>
    <property type="match status" value="1"/>
</dbReference>
<dbReference type="PANTHER" id="PTHR43267:SF3">
    <property type="entry name" value="THIF PROTEIN"/>
    <property type="match status" value="1"/>
</dbReference>
<reference evidence="3 4" key="1">
    <citation type="submission" date="2021-12" db="EMBL/GenBank/DDBJ databases">
        <title>Discovery of the Pendulisporaceae a myxobacterial family with distinct sporulation behavior and unique specialized metabolism.</title>
        <authorList>
            <person name="Garcia R."/>
            <person name="Popoff A."/>
            <person name="Bader C.D."/>
            <person name="Loehr J."/>
            <person name="Walesch S."/>
            <person name="Walt C."/>
            <person name="Boldt J."/>
            <person name="Bunk B."/>
            <person name="Haeckl F.J.F.P.J."/>
            <person name="Gunesch A.P."/>
            <person name="Birkelbach J."/>
            <person name="Nuebel U."/>
            <person name="Pietschmann T."/>
            <person name="Bach T."/>
            <person name="Mueller R."/>
        </authorList>
    </citation>
    <scope>NUCLEOTIDE SEQUENCE [LARGE SCALE GENOMIC DNA]</scope>
    <source>
        <strain evidence="3 4">MSr12523</strain>
    </source>
</reference>
<keyword evidence="3" id="KW-0548">Nucleotidyltransferase</keyword>
<dbReference type="Proteomes" id="UP001379533">
    <property type="component" value="Chromosome"/>
</dbReference>
<sequence length="656" mass="72989">MNRSNEPERTGIRENTTESAIIPVIAYPSQRKDDDVGEAPEPRSDGPREGSAAAADAQWHVTAFLVPRDPAANTEQVAEIRSLRAKVLFDRGRRPAFQHHDGTHIDDQDLDFGAWHFIARREASGPPLGYIRLSTPATGDLFQSRAFLGSERYEELVRSEGFTLEETFEHSRLVVEHRARKLGLGVYLNALAIAAAQSLGAKAMIGTSGTKDGQDHFHERFAFRSVPGTRRYVEHYTEDVVLMFYRTADGAGQYTDLVARLREEFPALAAAGRTQMRRPSRRTPPPDQACWQPVLFATSNQDERRALNALRESGQVREIHDTIDAQLTELIRSREPGGHFDAQALQRKKVEQLAGVDETDYGTWVWYPWSGRLVHLLPPDEFRLVRTDRNRGKIERPQQRQLLGFRIGIVGLSVGNSSALTFVLEGIGGAYKLADFDDFSLSNLNRLRAGVHQLGVNKAVICARQMFEIDPYIDIEIHPQGLTEANMTDFFCGGSGPIDLLVEECDTPYVKIAAREYARDLRIPVVMDCNDRGMLDIERFDLEPARPLLHGFIGGISSRDLANLDQEGKVALILKMVDAKRISPELAASFGQLGRTLSSWPQLASGVALGGALTADAARRILLGQPCASGRYYVDFNELITPERDTVAARKSESMT</sequence>
<proteinExistence type="predicted"/>
<dbReference type="EMBL" id="CP089982">
    <property type="protein sequence ID" value="WXA94872.1"/>
    <property type="molecule type" value="Genomic_DNA"/>
</dbReference>
<dbReference type="SUPFAM" id="SSF55729">
    <property type="entry name" value="Acyl-CoA N-acyltransferases (Nat)"/>
    <property type="match status" value="1"/>
</dbReference>
<feature type="compositionally biased region" description="Basic and acidic residues" evidence="1">
    <location>
        <begin position="30"/>
        <end position="48"/>
    </location>
</feature>
<evidence type="ECO:0000259" key="2">
    <source>
        <dbReference type="Pfam" id="PF00899"/>
    </source>
</evidence>
<dbReference type="InterPro" id="IPR000594">
    <property type="entry name" value="ThiF_NAD_FAD-bd"/>
</dbReference>
<accession>A0ABZ2K868</accession>
<dbReference type="PANTHER" id="PTHR43267">
    <property type="entry name" value="TRNA THREONYLCARBAMOYLADENOSINE DEHYDRATASE"/>
    <property type="match status" value="1"/>
</dbReference>
<feature type="domain" description="THIF-type NAD/FAD binding fold" evidence="2">
    <location>
        <begin position="389"/>
        <end position="526"/>
    </location>
</feature>
<dbReference type="RefSeq" id="WP_394845482.1">
    <property type="nucleotide sequence ID" value="NZ_CP089982.1"/>
</dbReference>
<feature type="compositionally biased region" description="Basic and acidic residues" evidence="1">
    <location>
        <begin position="1"/>
        <end position="16"/>
    </location>
</feature>
<evidence type="ECO:0000256" key="1">
    <source>
        <dbReference type="SAM" id="MobiDB-lite"/>
    </source>
</evidence>
<dbReference type="Gene3D" id="3.40.50.720">
    <property type="entry name" value="NAD(P)-binding Rossmann-like Domain"/>
    <property type="match status" value="1"/>
</dbReference>
<dbReference type="InterPro" id="IPR045886">
    <property type="entry name" value="ThiF/MoeB/HesA"/>
</dbReference>
<name>A0ABZ2K868_9BACT</name>
<dbReference type="CDD" id="cd01483">
    <property type="entry name" value="E1_enzyme_family"/>
    <property type="match status" value="1"/>
</dbReference>
<evidence type="ECO:0000313" key="4">
    <source>
        <dbReference type="Proteomes" id="UP001379533"/>
    </source>
</evidence>
<dbReference type="SUPFAM" id="SSF69572">
    <property type="entry name" value="Activating enzymes of the ubiquitin-like proteins"/>
    <property type="match status" value="1"/>
</dbReference>
<keyword evidence="4" id="KW-1185">Reference proteome</keyword>